<dbReference type="InterPro" id="IPR052252">
    <property type="entry name" value="CEMIP/CEMIP2"/>
</dbReference>
<reference evidence="9" key="1">
    <citation type="submission" date="2019-08" db="EMBL/GenBank/DDBJ databases">
        <title>The improved chromosome-level genome for the pearl oyster Pinctada fucata martensii using PacBio sequencing and Hi-C.</title>
        <authorList>
            <person name="Zheng Z."/>
        </authorList>
    </citation>
    <scope>NUCLEOTIDE SEQUENCE</scope>
    <source>
        <strain evidence="9">ZZ-2019</strain>
        <tissue evidence="9">Adductor muscle</tissue>
    </source>
</reference>
<organism evidence="9 10">
    <name type="scientific">Pinctada imbricata</name>
    <name type="common">Atlantic pearl-oyster</name>
    <name type="synonym">Pinctada martensii</name>
    <dbReference type="NCBI Taxonomy" id="66713"/>
    <lineage>
        <taxon>Eukaryota</taxon>
        <taxon>Metazoa</taxon>
        <taxon>Spiralia</taxon>
        <taxon>Lophotrochozoa</taxon>
        <taxon>Mollusca</taxon>
        <taxon>Bivalvia</taxon>
        <taxon>Autobranchia</taxon>
        <taxon>Pteriomorphia</taxon>
        <taxon>Pterioida</taxon>
        <taxon>Pterioidea</taxon>
        <taxon>Pteriidae</taxon>
        <taxon>Pinctada</taxon>
    </lineage>
</organism>
<comment type="caution">
    <text evidence="9">The sequence shown here is derived from an EMBL/GenBank/DDBJ whole genome shotgun (WGS) entry which is preliminary data.</text>
</comment>
<evidence type="ECO:0000256" key="2">
    <source>
        <dbReference type="ARBA" id="ARBA00007586"/>
    </source>
</evidence>
<keyword evidence="7" id="KW-0732">Signal</keyword>
<dbReference type="InterPro" id="IPR055401">
    <property type="entry name" value="CEMIP_beta-hel_dom"/>
</dbReference>
<dbReference type="InterPro" id="IPR019316">
    <property type="entry name" value="G8_domain"/>
</dbReference>
<keyword evidence="5" id="KW-0325">Glycoprotein</keyword>
<dbReference type="GO" id="GO:0005886">
    <property type="term" value="C:plasma membrane"/>
    <property type="evidence" value="ECO:0007669"/>
    <property type="project" value="UniProtKB-SubCell"/>
</dbReference>
<gene>
    <name evidence="9" type="ORF">FSP39_022248</name>
</gene>
<keyword evidence="10" id="KW-1185">Reference proteome</keyword>
<comment type="similarity">
    <text evidence="2">Belongs to the CEMIP family.</text>
</comment>
<keyword evidence="3" id="KW-1003">Cell membrane</keyword>
<evidence type="ECO:0000313" key="10">
    <source>
        <dbReference type="Proteomes" id="UP001186944"/>
    </source>
</evidence>
<dbReference type="Pfam" id="PF10162">
    <property type="entry name" value="G8"/>
    <property type="match status" value="1"/>
</dbReference>
<evidence type="ECO:0000256" key="4">
    <source>
        <dbReference type="ARBA" id="ARBA00022801"/>
    </source>
</evidence>
<dbReference type="SMART" id="SM01225">
    <property type="entry name" value="G8"/>
    <property type="match status" value="1"/>
</dbReference>
<protein>
    <recommendedName>
        <fullName evidence="8">G8 domain-containing protein</fullName>
    </recommendedName>
</protein>
<dbReference type="PANTHER" id="PTHR15535">
    <property type="entry name" value="TRANSMEMBRANE PROTEIN 2-RELATED"/>
    <property type="match status" value="1"/>
</dbReference>
<dbReference type="Pfam" id="PF24606">
    <property type="entry name" value="CEMIP_beta-hel"/>
    <property type="match status" value="1"/>
</dbReference>
<dbReference type="Pfam" id="PF24605">
    <property type="entry name" value="CEMIP_X"/>
    <property type="match status" value="1"/>
</dbReference>
<evidence type="ECO:0000259" key="8">
    <source>
        <dbReference type="PROSITE" id="PS51484"/>
    </source>
</evidence>
<keyword evidence="6" id="KW-0326">Glycosidase</keyword>
<dbReference type="EMBL" id="VSWD01000010">
    <property type="protein sequence ID" value="KAK3091732.1"/>
    <property type="molecule type" value="Genomic_DNA"/>
</dbReference>
<evidence type="ECO:0000256" key="3">
    <source>
        <dbReference type="ARBA" id="ARBA00022475"/>
    </source>
</evidence>
<feature type="signal peptide" evidence="7">
    <location>
        <begin position="1"/>
        <end position="18"/>
    </location>
</feature>
<accession>A0AA88XWN8</accession>
<dbReference type="SUPFAM" id="SSF51126">
    <property type="entry name" value="Pectin lyase-like"/>
    <property type="match status" value="1"/>
</dbReference>
<dbReference type="PROSITE" id="PS51484">
    <property type="entry name" value="G8"/>
    <property type="match status" value="1"/>
</dbReference>
<keyword evidence="4" id="KW-0378">Hydrolase</keyword>
<dbReference type="Proteomes" id="UP001186944">
    <property type="component" value="Unassembled WGS sequence"/>
</dbReference>
<dbReference type="GO" id="GO:0016798">
    <property type="term" value="F:hydrolase activity, acting on glycosyl bonds"/>
    <property type="evidence" value="ECO:0007669"/>
    <property type="project" value="UniProtKB-KW"/>
</dbReference>
<dbReference type="AlphaFoldDB" id="A0AA88XWN8"/>
<proteinExistence type="inferred from homology"/>
<dbReference type="InterPro" id="IPR055400">
    <property type="entry name" value="CEMIP_X"/>
</dbReference>
<evidence type="ECO:0000256" key="5">
    <source>
        <dbReference type="ARBA" id="ARBA00023180"/>
    </source>
</evidence>
<keyword evidence="3" id="KW-0472">Membrane</keyword>
<evidence type="ECO:0000256" key="7">
    <source>
        <dbReference type="SAM" id="SignalP"/>
    </source>
</evidence>
<sequence length="1082" mass="121720">MSVYQLVLIAFCVCTTQGTCPHQQSGFVKWSSDHRLPSGTKPQPNHNVIINKKVILDTSPPEFGGLTIGPHGHLVWSPAGDYSLKVKYIRVQGIMEIGSETCKFTAKAEITLTGIRGSYTIPGFGEKFIGVERGGTLEIHGANKLSWTKLSRTVPKVQQSQYYHEHRGSNNTNNDWMEGIGMYVINPSHRHIDSYKNYELSGDPSQVHWNERGVKEFPTDIKGVPNGRLILVAVTYTLKRDEKSHHLDAVYDAYEEALFGHVTHQSKLRTLKHRDAYVAYAIKGNHTSVVEEVIRVDTSTGRHKAELVYTDWSHHVKYTISSQVDLHYRWQSYPNFKWINTKYAYPIISVIEDVSSLKPGDTVFFASTDYNLNQAERATLVPCHRCNSHQFQVDHEFQHSHFGKIVDRVDMRGEVGLLTRNIKIKGEMQDHCPPSNGNCGTCPSGQENCGKYKYDTFGGHLKVLRGFKNVHIEGVELEHMGQQTQVGTYPLHFHMCEDVDGTDYPHPPYLKGNSIHDSFARCTTVHGTSGASVIDNVCHECLGHGYFLEDGGEKRTLFDGNLGAGIRRSRLIPSDDTPAVFWITNPLTRTINNVAAGSENTGIWFIFPREPTGPSTGMGFMKWANQTAILETDNNVAHSSFITAFNMESILEDNGKVCCNNGYNPKETPGDPKSESKEVVINRLTSYKNHLRNVWIRGGKIHMKHASLSDSYTGITMAKSSPGEQFMSNSIILGESTNKGEGDGVWRDDLQKTLYYQRSLALPWDPHAHIQGYVFYDGPVYIENVWFNRFHNTENYTMGAIGFERENYFANSPVSQAKNVQFGFDDGLQTGNWIYDGDSSDHGFTDYDGDKGATFLWKDHNSVSQIVKPRDFYVTNACEYRSNWKMAKCPHRYGKIDPIISQMGPGETKPHFMMRRDDIPSAKETIAGTRSSQFMVILGGTHSYTLHFLGKIPKKFSIYSDGFEKGYPVRFGICMPKHATFDLYSYAPHWRPTLDKWPRVHDLTALDNSDGGSYLYDENRGLLFVKFVSNNPRGEGITTSCNGTCPMLQVTIKSGDRSHGDCTAAAYPTYTRHPATFSVSIS</sequence>
<evidence type="ECO:0000256" key="1">
    <source>
        <dbReference type="ARBA" id="ARBA00004236"/>
    </source>
</evidence>
<name>A0AA88XWN8_PINIB</name>
<feature type="chain" id="PRO_5041706379" description="G8 domain-containing protein" evidence="7">
    <location>
        <begin position="19"/>
        <end position="1082"/>
    </location>
</feature>
<feature type="domain" description="G8" evidence="8">
    <location>
        <begin position="28"/>
        <end position="152"/>
    </location>
</feature>
<dbReference type="PANTHER" id="PTHR15535:SF17">
    <property type="entry name" value="TRANSMEMBRANE PROTEIN"/>
    <property type="match status" value="1"/>
</dbReference>
<comment type="subcellular location">
    <subcellularLocation>
        <location evidence="1">Cell membrane</location>
    </subcellularLocation>
</comment>
<evidence type="ECO:0000313" key="9">
    <source>
        <dbReference type="EMBL" id="KAK3091732.1"/>
    </source>
</evidence>
<dbReference type="InterPro" id="IPR011050">
    <property type="entry name" value="Pectin_lyase_fold/virulence"/>
</dbReference>
<evidence type="ECO:0000256" key="6">
    <source>
        <dbReference type="ARBA" id="ARBA00023295"/>
    </source>
</evidence>